<dbReference type="InterPro" id="IPR036802">
    <property type="entry name" value="ATP-guanido_PTrfase_N_sf"/>
</dbReference>
<keyword evidence="11" id="KW-1185">Reference proteome</keyword>
<dbReference type="EMBL" id="UZAN01069902">
    <property type="protein sequence ID" value="VDP94833.1"/>
    <property type="molecule type" value="Genomic_DNA"/>
</dbReference>
<dbReference type="AlphaFoldDB" id="A0A183BEA0"/>
<evidence type="ECO:0000256" key="4">
    <source>
        <dbReference type="ARBA" id="ARBA00022777"/>
    </source>
</evidence>
<protein>
    <submittedName>
        <fullName evidence="12">Phosphagen kinase C-terminal domain-containing protein</fullName>
    </submittedName>
</protein>
<evidence type="ECO:0000256" key="2">
    <source>
        <dbReference type="ARBA" id="ARBA00022679"/>
    </source>
</evidence>
<feature type="domain" description="Phosphagen kinase C-terminal" evidence="9">
    <location>
        <begin position="116"/>
        <end position="190"/>
    </location>
</feature>
<evidence type="ECO:0000313" key="12">
    <source>
        <dbReference type="WBParaSite" id="ECPE_0001758001-mRNA-1"/>
    </source>
</evidence>
<dbReference type="PANTHER" id="PTHR11547:SF38">
    <property type="entry name" value="ARGININE KINASE 1-RELATED"/>
    <property type="match status" value="1"/>
</dbReference>
<dbReference type="SUPFAM" id="SSF48034">
    <property type="entry name" value="Guanido kinase N-terminal domain"/>
    <property type="match status" value="1"/>
</dbReference>
<comment type="similarity">
    <text evidence="1 6">Belongs to the ATP:guanido phosphotransferase family.</text>
</comment>
<evidence type="ECO:0000256" key="5">
    <source>
        <dbReference type="ARBA" id="ARBA00022840"/>
    </source>
</evidence>
<evidence type="ECO:0000259" key="9">
    <source>
        <dbReference type="PROSITE" id="PS51510"/>
    </source>
</evidence>
<dbReference type="InterPro" id="IPR022413">
    <property type="entry name" value="ATP-guanido_PTrfase_N"/>
</dbReference>
<dbReference type="WBParaSite" id="ECPE_0001758001-mRNA-1">
    <property type="protein sequence ID" value="ECPE_0001758001-mRNA-1"/>
    <property type="gene ID" value="ECPE_0001758001"/>
</dbReference>
<dbReference type="Pfam" id="PF02807">
    <property type="entry name" value="ATP-gua_PtransN"/>
    <property type="match status" value="1"/>
</dbReference>
<dbReference type="InterPro" id="IPR022414">
    <property type="entry name" value="ATP-guanido_PTrfase_cat"/>
</dbReference>
<dbReference type="Gene3D" id="3.30.590.10">
    <property type="entry name" value="Glutamine synthetase/guanido kinase, catalytic domain"/>
    <property type="match status" value="1"/>
</dbReference>
<evidence type="ECO:0000256" key="7">
    <source>
        <dbReference type="PROSITE-ProRule" id="PRU00843"/>
    </source>
</evidence>
<evidence type="ECO:0000259" key="8">
    <source>
        <dbReference type="PROSITE" id="PS51509"/>
    </source>
</evidence>
<dbReference type="SUPFAM" id="SSF55931">
    <property type="entry name" value="Glutamine synthetase/guanido kinase"/>
    <property type="match status" value="1"/>
</dbReference>
<feature type="binding site" evidence="7">
    <location>
        <position position="182"/>
    </location>
    <ligand>
        <name>ATP</name>
        <dbReference type="ChEBI" id="CHEBI:30616"/>
    </ligand>
</feature>
<reference evidence="12" key="1">
    <citation type="submission" date="2016-06" db="UniProtKB">
        <authorList>
            <consortium name="WormBaseParasite"/>
        </authorList>
    </citation>
    <scope>IDENTIFICATION</scope>
</reference>
<dbReference type="GO" id="GO:0046314">
    <property type="term" value="P:phosphocreatine biosynthetic process"/>
    <property type="evidence" value="ECO:0007669"/>
    <property type="project" value="InterPro"/>
</dbReference>
<evidence type="ECO:0000256" key="6">
    <source>
        <dbReference type="PROSITE-ProRule" id="PRU00842"/>
    </source>
</evidence>
<gene>
    <name evidence="10" type="ORF">ECPE_LOCUS17535</name>
</gene>
<dbReference type="GO" id="GO:0004111">
    <property type="term" value="F:creatine kinase activity"/>
    <property type="evidence" value="ECO:0007669"/>
    <property type="project" value="InterPro"/>
</dbReference>
<keyword evidence="3 7" id="KW-0547">Nucleotide-binding</keyword>
<evidence type="ECO:0000256" key="3">
    <source>
        <dbReference type="ARBA" id="ARBA00022741"/>
    </source>
</evidence>
<organism evidence="12">
    <name type="scientific">Echinostoma caproni</name>
    <dbReference type="NCBI Taxonomy" id="27848"/>
    <lineage>
        <taxon>Eukaryota</taxon>
        <taxon>Metazoa</taxon>
        <taxon>Spiralia</taxon>
        <taxon>Lophotrochozoa</taxon>
        <taxon>Platyhelminthes</taxon>
        <taxon>Trematoda</taxon>
        <taxon>Digenea</taxon>
        <taxon>Plagiorchiida</taxon>
        <taxon>Echinostomata</taxon>
        <taxon>Echinostomatoidea</taxon>
        <taxon>Echinostomatidae</taxon>
        <taxon>Echinostoma</taxon>
    </lineage>
</organism>
<evidence type="ECO:0000313" key="10">
    <source>
        <dbReference type="EMBL" id="VDP94833.1"/>
    </source>
</evidence>
<feature type="binding site" evidence="7">
    <location>
        <begin position="119"/>
        <end position="123"/>
    </location>
    <ligand>
        <name>ATP</name>
        <dbReference type="ChEBI" id="CHEBI:30616"/>
    </ligand>
</feature>
<dbReference type="InterPro" id="IPR000749">
    <property type="entry name" value="ATP-guanido_PTrfase"/>
</dbReference>
<reference evidence="10 11" key="2">
    <citation type="submission" date="2018-11" db="EMBL/GenBank/DDBJ databases">
        <authorList>
            <consortium name="Pathogen Informatics"/>
        </authorList>
    </citation>
    <scope>NUCLEOTIDE SEQUENCE [LARGE SCALE GENOMIC DNA]</scope>
    <source>
        <strain evidence="10 11">Egypt</strain>
    </source>
</reference>
<evidence type="ECO:0000256" key="1">
    <source>
        <dbReference type="ARBA" id="ARBA00006798"/>
    </source>
</evidence>
<dbReference type="GO" id="GO:0005524">
    <property type="term" value="F:ATP binding"/>
    <property type="evidence" value="ECO:0007669"/>
    <property type="project" value="UniProtKB-UniRule"/>
</dbReference>
<feature type="domain" description="Phosphagen kinase N-terminal" evidence="8">
    <location>
        <begin position="5"/>
        <end position="86"/>
    </location>
</feature>
<dbReference type="Proteomes" id="UP000272942">
    <property type="component" value="Unassembled WGS sequence"/>
</dbReference>
<name>A0A183BEA0_9TREM</name>
<dbReference type="InterPro" id="IPR014746">
    <property type="entry name" value="Gln_synth/guanido_kin_cat_dom"/>
</dbReference>
<proteinExistence type="inferred from homology"/>
<dbReference type="PANTHER" id="PTHR11547">
    <property type="entry name" value="ARGININE OR CREATINE KINASE"/>
    <property type="match status" value="1"/>
</dbReference>
<dbReference type="PROSITE" id="PS51509">
    <property type="entry name" value="PHOSPHAGEN_KINASE_N"/>
    <property type="match status" value="1"/>
</dbReference>
<comment type="caution">
    <text evidence="7">Lacks conserved residue(s) required for the propagation of feature annotation.</text>
</comment>
<accession>A0A183BEA0</accession>
<dbReference type="Gene3D" id="1.10.135.10">
    <property type="entry name" value="ATP:guanido phosphotransferase, N-terminal domain"/>
    <property type="match status" value="1"/>
</dbReference>
<dbReference type="PROSITE" id="PS51510">
    <property type="entry name" value="PHOSPHAGEN_KINASE_C"/>
    <property type="match status" value="1"/>
</dbReference>
<sequence>MQVESLKALQQKIKSDERNHSLTKKHLTDAIVEKYSSAKTPLGGSLAQCVNTNAHNPGALLPRACDLGGYETFKDFFDPLIKDYHKVQAPEISHPPSNFGDLSKLSFQDLNADGDMVVSTRVRLGRTIEGYGFGPTLTKETRLELENKIATALKGLTGEYAGTYYPLANMSEADRVALVEKHFLFRNDDR</sequence>
<evidence type="ECO:0000313" key="11">
    <source>
        <dbReference type="Proteomes" id="UP000272942"/>
    </source>
</evidence>
<dbReference type="OrthoDB" id="430219at2759"/>
<dbReference type="GO" id="GO:0005615">
    <property type="term" value="C:extracellular space"/>
    <property type="evidence" value="ECO:0007669"/>
    <property type="project" value="TreeGrafter"/>
</dbReference>
<keyword evidence="4 7" id="KW-0418">Kinase</keyword>
<keyword evidence="5 7" id="KW-0067">ATP-binding</keyword>
<keyword evidence="2 7" id="KW-0808">Transferase</keyword>